<gene>
    <name evidence="1" type="ORF">ABC974_22925</name>
</gene>
<reference evidence="1 2" key="1">
    <citation type="submission" date="2024-05" db="EMBL/GenBank/DDBJ databases">
        <authorList>
            <person name="Liu Q."/>
            <person name="Xin Y.-H."/>
        </authorList>
    </citation>
    <scope>NUCLEOTIDE SEQUENCE [LARGE SCALE GENOMIC DNA]</scope>
    <source>
        <strain evidence="1 2">CGMCC 1.10181</strain>
    </source>
</reference>
<evidence type="ECO:0000313" key="2">
    <source>
        <dbReference type="Proteomes" id="UP001419910"/>
    </source>
</evidence>
<organism evidence="1 2">
    <name type="scientific">Sphingomonas oligophenolica</name>
    <dbReference type="NCBI Taxonomy" id="301154"/>
    <lineage>
        <taxon>Bacteria</taxon>
        <taxon>Pseudomonadati</taxon>
        <taxon>Pseudomonadota</taxon>
        <taxon>Alphaproteobacteria</taxon>
        <taxon>Sphingomonadales</taxon>
        <taxon>Sphingomonadaceae</taxon>
        <taxon>Sphingomonas</taxon>
    </lineage>
</organism>
<keyword evidence="2" id="KW-1185">Reference proteome</keyword>
<evidence type="ECO:0008006" key="3">
    <source>
        <dbReference type="Google" id="ProtNLM"/>
    </source>
</evidence>
<protein>
    <recommendedName>
        <fullName evidence="3">SGNH/GDSL hydrolase family protein</fullName>
    </recommendedName>
</protein>
<dbReference type="EMBL" id="JBDIME010000029">
    <property type="protein sequence ID" value="MEN2792500.1"/>
    <property type="molecule type" value="Genomic_DNA"/>
</dbReference>
<accession>A0ABU9Y9L4</accession>
<name>A0ABU9Y9L4_9SPHN</name>
<sequence length="332" mass="36523">MSGGGDRPARAGPGRRGISALAFTLVLLATALVLRALPYPRSLDIAQFRKIHATSARIAVLGPSTIDNFSICDRDRRTIPQMMADDSGAGVADISSGGQQVRDAVNLAALAARRPSITDVVLAISPASIDEPTTPPYRKAVLYRMLAPSFNGAAFATVQDLWQGLSDQPLRGQRAFTVAGRRHGDYAAVSAVKFAREYRLQGCPEPATHDVLFTHDYYWWMYVAEGSNSALPRLLARLDGDVRRQGKRLHVVLLPANMELIGRLDPRWPRIVMDRNRRFAATLRHLGIDLLDLSDQLPDAQFMQRWCACTHLAETGRRHVALAIDAHLAGHH</sequence>
<comment type="caution">
    <text evidence="1">The sequence shown here is derived from an EMBL/GenBank/DDBJ whole genome shotgun (WGS) entry which is preliminary data.</text>
</comment>
<dbReference type="Proteomes" id="UP001419910">
    <property type="component" value="Unassembled WGS sequence"/>
</dbReference>
<proteinExistence type="predicted"/>
<dbReference type="RefSeq" id="WP_343889737.1">
    <property type="nucleotide sequence ID" value="NZ_BAAAEH010000023.1"/>
</dbReference>
<evidence type="ECO:0000313" key="1">
    <source>
        <dbReference type="EMBL" id="MEN2792500.1"/>
    </source>
</evidence>